<name>A0A8B8DH98_CRAVI</name>
<sequence length="128" mass="14226">MWDNPSPWFNHPLVFNPSSTQLNSYEDPWPSVPGPAEDNNGTTPPGSLLREIHPLPHTDLAVRTLPNVRRISSHLPDRSTGAPARLHDHLPPGPAPFKRNFQWSPVVSQTNPHPLAMTGNLAFHGRFP</sequence>
<evidence type="ECO:0000313" key="3">
    <source>
        <dbReference type="RefSeq" id="XP_022327263.1"/>
    </source>
</evidence>
<protein>
    <submittedName>
        <fullName evidence="3">Uncharacterized protein LOC111126717</fullName>
    </submittedName>
</protein>
<evidence type="ECO:0000313" key="2">
    <source>
        <dbReference type="Proteomes" id="UP000694844"/>
    </source>
</evidence>
<dbReference type="GeneID" id="111126717"/>
<evidence type="ECO:0000256" key="1">
    <source>
        <dbReference type="SAM" id="MobiDB-lite"/>
    </source>
</evidence>
<organism evidence="2 3">
    <name type="scientific">Crassostrea virginica</name>
    <name type="common">Eastern oyster</name>
    <dbReference type="NCBI Taxonomy" id="6565"/>
    <lineage>
        <taxon>Eukaryota</taxon>
        <taxon>Metazoa</taxon>
        <taxon>Spiralia</taxon>
        <taxon>Lophotrochozoa</taxon>
        <taxon>Mollusca</taxon>
        <taxon>Bivalvia</taxon>
        <taxon>Autobranchia</taxon>
        <taxon>Pteriomorphia</taxon>
        <taxon>Ostreida</taxon>
        <taxon>Ostreoidea</taxon>
        <taxon>Ostreidae</taxon>
        <taxon>Crassostrea</taxon>
    </lineage>
</organism>
<keyword evidence="2" id="KW-1185">Reference proteome</keyword>
<dbReference type="KEGG" id="cvn:111126717"/>
<feature type="region of interest" description="Disordered" evidence="1">
    <location>
        <begin position="73"/>
        <end position="97"/>
    </location>
</feature>
<dbReference type="Proteomes" id="UP000694844">
    <property type="component" value="Chromosome 1"/>
</dbReference>
<feature type="region of interest" description="Disordered" evidence="1">
    <location>
        <begin position="22"/>
        <end position="48"/>
    </location>
</feature>
<dbReference type="AlphaFoldDB" id="A0A8B8DH98"/>
<accession>A0A8B8DH98</accession>
<dbReference type="RefSeq" id="XP_022327263.1">
    <property type="nucleotide sequence ID" value="XM_022471555.1"/>
</dbReference>
<proteinExistence type="predicted"/>
<gene>
    <name evidence="3" type="primary">LOC111126717</name>
</gene>
<reference evidence="2" key="1">
    <citation type="submission" date="2024-06" db="UniProtKB">
        <authorList>
            <consortium name="RefSeq"/>
        </authorList>
    </citation>
    <scope>NUCLEOTIDE SEQUENCE [LARGE SCALE GENOMIC DNA]</scope>
</reference>
<reference evidence="3" key="2">
    <citation type="submission" date="2025-08" db="UniProtKB">
        <authorList>
            <consortium name="RefSeq"/>
        </authorList>
    </citation>
    <scope>IDENTIFICATION</scope>
    <source>
        <tissue evidence="3">Whole sample</tissue>
    </source>
</reference>